<evidence type="ECO:0000259" key="1">
    <source>
        <dbReference type="PROSITE" id="PS51186"/>
    </source>
</evidence>
<dbReference type="Gene3D" id="3.40.630.30">
    <property type="match status" value="1"/>
</dbReference>
<evidence type="ECO:0000313" key="3">
    <source>
        <dbReference type="Proteomes" id="UP000704341"/>
    </source>
</evidence>
<sequence length="183" mass="21835">MIEVLKVAAKSPDFKKINHVYQTVFPKNERLPLSFLQMRAKAGKAEFCSIYDQHEWVGFFYTVFDQRIAYIFFLAIDPYYHSKGYGSATLTAIKKRYSNKLITLSTERIDPAATNNRQRIRRHQFYAKNGFVKTGFYTVEKDEEKFDLLSQQSTINPQLFQQLMNRYLTHRHHRYMPFKIIRE</sequence>
<keyword evidence="3" id="KW-1185">Reference proteome</keyword>
<dbReference type="PROSITE" id="PS51186">
    <property type="entry name" value="GNAT"/>
    <property type="match status" value="1"/>
</dbReference>
<evidence type="ECO:0000313" key="2">
    <source>
        <dbReference type="EMBL" id="MBD5807266.1"/>
    </source>
</evidence>
<dbReference type="EMBL" id="QORN01000040">
    <property type="protein sequence ID" value="MBD5807266.1"/>
    <property type="molecule type" value="Genomic_DNA"/>
</dbReference>
<protein>
    <submittedName>
        <fullName evidence="2">N-acetyltransferase</fullName>
    </submittedName>
</protein>
<organism evidence="2 3">
    <name type="scientific">Limosilactobacillus walteri</name>
    <dbReference type="NCBI Taxonomy" id="2268022"/>
    <lineage>
        <taxon>Bacteria</taxon>
        <taxon>Bacillati</taxon>
        <taxon>Bacillota</taxon>
        <taxon>Bacilli</taxon>
        <taxon>Lactobacillales</taxon>
        <taxon>Lactobacillaceae</taxon>
        <taxon>Limosilactobacillus</taxon>
    </lineage>
</organism>
<feature type="domain" description="N-acetyltransferase" evidence="1">
    <location>
        <begin position="2"/>
        <end position="149"/>
    </location>
</feature>
<dbReference type="Pfam" id="PF13508">
    <property type="entry name" value="Acetyltransf_7"/>
    <property type="match status" value="1"/>
</dbReference>
<reference evidence="2 3" key="1">
    <citation type="submission" date="2018-07" db="EMBL/GenBank/DDBJ databases">
        <title>Phylogenomic Insights into understanding Host Adaptation of Lactobacillus reuteri by a novel species, Lactobacillus spp. M31.</title>
        <authorList>
            <person name="Sharma S."/>
            <person name="Patil P."/>
            <person name="Korpole S."/>
            <person name="Patil P.B."/>
        </authorList>
    </citation>
    <scope>NUCLEOTIDE SEQUENCE [LARGE SCALE GENOMIC DNA]</scope>
    <source>
        <strain evidence="2 3">M31</strain>
    </source>
</reference>
<dbReference type="Proteomes" id="UP000704341">
    <property type="component" value="Unassembled WGS sequence"/>
</dbReference>
<dbReference type="RefSeq" id="WP_191668478.1">
    <property type="nucleotide sequence ID" value="NZ_QORN01000040.1"/>
</dbReference>
<name>A0ABR8P959_9LACO</name>
<proteinExistence type="predicted"/>
<accession>A0ABR8P959</accession>
<dbReference type="InterPro" id="IPR016181">
    <property type="entry name" value="Acyl_CoA_acyltransferase"/>
</dbReference>
<comment type="caution">
    <text evidence="2">The sequence shown here is derived from an EMBL/GenBank/DDBJ whole genome shotgun (WGS) entry which is preliminary data.</text>
</comment>
<dbReference type="SUPFAM" id="SSF55729">
    <property type="entry name" value="Acyl-CoA N-acyltransferases (Nat)"/>
    <property type="match status" value="1"/>
</dbReference>
<gene>
    <name evidence="2" type="ORF">DTK66_09185</name>
</gene>
<dbReference type="InterPro" id="IPR000182">
    <property type="entry name" value="GNAT_dom"/>
</dbReference>
<dbReference type="CDD" id="cd04301">
    <property type="entry name" value="NAT_SF"/>
    <property type="match status" value="1"/>
</dbReference>